<dbReference type="Gene3D" id="2.170.270.10">
    <property type="entry name" value="SET domain"/>
    <property type="match status" value="1"/>
</dbReference>
<dbReference type="AlphaFoldDB" id="A0A6A4VC36"/>
<evidence type="ECO:0000313" key="2">
    <source>
        <dbReference type="EMBL" id="KAF0291395.1"/>
    </source>
</evidence>
<reference evidence="2 3" key="1">
    <citation type="submission" date="2019-07" db="EMBL/GenBank/DDBJ databases">
        <title>Draft genome assembly of a fouling barnacle, Amphibalanus amphitrite (Darwin, 1854): The first reference genome for Thecostraca.</title>
        <authorList>
            <person name="Kim W."/>
        </authorList>
    </citation>
    <scope>NUCLEOTIDE SEQUENCE [LARGE SCALE GENOMIC DNA]</scope>
    <source>
        <strain evidence="2">SNU_AA5</strain>
        <tissue evidence="2">Soma without cirri and trophi</tissue>
    </source>
</reference>
<sequence>MVGPCADTAPLCLGCYRPVAGPRRCRRCGWPLCSEPCEQSEQHRAECDLTAGSPLGALSGHEGVDWYPCVAVLRLLRLRDTRPADWARLLQLQSHDDERRDTDTYQLEQTTVVDRVRHRFGQFQHSEMLLHRICGIMETNAYEIRLPEINVQGVYARAALFEHDCVPNTHRTFDENLTLVVRAAVDIAQGEHLTSIYTDNLWGTWQRREHLLTSKHFLCECARCCDPTELGTGLSSIRCSLCQYGYIQSVDPLQVQADFRCAACGALVPGAPVRSALAALEAEVQAVEEEPTIDDCERLIQICSSVLHPTHHLMLDLKYPLVHLYNTSEPLPAAQLDRKEQLCKEILSVADVVTPDDQCYALCGQEARDVLCAAISVLRWEPCVQPEGQLGLEAAEELTELDAWLREHLPAAEPVQGDGADSETPTGRRTGPPADTGEPRRGAETGPDCPAQRPCAPRPEEPESHTVSCAEQAPVPRRAPTQLRA</sequence>
<comment type="caution">
    <text evidence="2">The sequence shown here is derived from an EMBL/GenBank/DDBJ whole genome shotgun (WGS) entry which is preliminary data.</text>
</comment>
<keyword evidence="3" id="KW-1185">Reference proteome</keyword>
<feature type="region of interest" description="Disordered" evidence="1">
    <location>
        <begin position="411"/>
        <end position="485"/>
    </location>
</feature>
<dbReference type="InterPro" id="IPR046341">
    <property type="entry name" value="SET_dom_sf"/>
</dbReference>
<protein>
    <submittedName>
        <fullName evidence="2">SET domain-containing protein SmydA-8, isoform A</fullName>
    </submittedName>
</protein>
<dbReference type="Gene3D" id="6.10.140.2220">
    <property type="match status" value="1"/>
</dbReference>
<dbReference type="PANTHER" id="PTHR46455:SF5">
    <property type="entry name" value="SET AND MYND DOMAIN CONTAINING, ARTHROPOD-SPECIFIC, MEMBER 4, ISOFORM A"/>
    <property type="match status" value="1"/>
</dbReference>
<evidence type="ECO:0000256" key="1">
    <source>
        <dbReference type="SAM" id="MobiDB-lite"/>
    </source>
</evidence>
<proteinExistence type="predicted"/>
<dbReference type="Gene3D" id="1.10.220.160">
    <property type="match status" value="1"/>
</dbReference>
<dbReference type="EMBL" id="VIIS01001883">
    <property type="protein sequence ID" value="KAF0291395.1"/>
    <property type="molecule type" value="Genomic_DNA"/>
</dbReference>
<dbReference type="SUPFAM" id="SSF82199">
    <property type="entry name" value="SET domain"/>
    <property type="match status" value="1"/>
</dbReference>
<dbReference type="CDD" id="cd20071">
    <property type="entry name" value="SET_SMYD"/>
    <property type="match status" value="1"/>
</dbReference>
<dbReference type="Proteomes" id="UP000440578">
    <property type="component" value="Unassembled WGS sequence"/>
</dbReference>
<dbReference type="PANTHER" id="PTHR46455">
    <property type="entry name" value="SET AND MYND DOMAIN CONTAINING, ARTHROPOD-SPECIFIC, MEMBER 4, ISOFORM A"/>
    <property type="match status" value="1"/>
</dbReference>
<accession>A0A6A4VC36</accession>
<dbReference type="InterPro" id="IPR053010">
    <property type="entry name" value="SET_SmydA-8"/>
</dbReference>
<gene>
    <name evidence="2" type="primary">SmydA-8_1</name>
    <name evidence="2" type="ORF">FJT64_010463</name>
</gene>
<dbReference type="OrthoDB" id="265717at2759"/>
<organism evidence="2 3">
    <name type="scientific">Amphibalanus amphitrite</name>
    <name type="common">Striped barnacle</name>
    <name type="synonym">Balanus amphitrite</name>
    <dbReference type="NCBI Taxonomy" id="1232801"/>
    <lineage>
        <taxon>Eukaryota</taxon>
        <taxon>Metazoa</taxon>
        <taxon>Ecdysozoa</taxon>
        <taxon>Arthropoda</taxon>
        <taxon>Crustacea</taxon>
        <taxon>Multicrustacea</taxon>
        <taxon>Cirripedia</taxon>
        <taxon>Thoracica</taxon>
        <taxon>Thoracicalcarea</taxon>
        <taxon>Balanomorpha</taxon>
        <taxon>Balanoidea</taxon>
        <taxon>Balanidae</taxon>
        <taxon>Amphibalaninae</taxon>
        <taxon>Amphibalanus</taxon>
    </lineage>
</organism>
<name>A0A6A4VC36_AMPAM</name>
<evidence type="ECO:0000313" key="3">
    <source>
        <dbReference type="Proteomes" id="UP000440578"/>
    </source>
</evidence>